<gene>
    <name evidence="1" type="ORF">B0T24DRAFT_598081</name>
</gene>
<dbReference type="EMBL" id="JAULSN010000009">
    <property type="protein sequence ID" value="KAK3364746.1"/>
    <property type="molecule type" value="Genomic_DNA"/>
</dbReference>
<evidence type="ECO:0000313" key="1">
    <source>
        <dbReference type="EMBL" id="KAK3364746.1"/>
    </source>
</evidence>
<organism evidence="1 2">
    <name type="scientific">Lasiosphaeria ovina</name>
    <dbReference type="NCBI Taxonomy" id="92902"/>
    <lineage>
        <taxon>Eukaryota</taxon>
        <taxon>Fungi</taxon>
        <taxon>Dikarya</taxon>
        <taxon>Ascomycota</taxon>
        <taxon>Pezizomycotina</taxon>
        <taxon>Sordariomycetes</taxon>
        <taxon>Sordariomycetidae</taxon>
        <taxon>Sordariales</taxon>
        <taxon>Lasiosphaeriaceae</taxon>
        <taxon>Lasiosphaeria</taxon>
    </lineage>
</organism>
<accession>A0AAE0JUN0</accession>
<reference evidence="1" key="1">
    <citation type="journal article" date="2023" name="Mol. Phylogenet. Evol.">
        <title>Genome-scale phylogeny and comparative genomics of the fungal order Sordariales.</title>
        <authorList>
            <person name="Hensen N."/>
            <person name="Bonometti L."/>
            <person name="Westerberg I."/>
            <person name="Brannstrom I.O."/>
            <person name="Guillou S."/>
            <person name="Cros-Aarteil S."/>
            <person name="Calhoun S."/>
            <person name="Haridas S."/>
            <person name="Kuo A."/>
            <person name="Mondo S."/>
            <person name="Pangilinan J."/>
            <person name="Riley R."/>
            <person name="LaButti K."/>
            <person name="Andreopoulos B."/>
            <person name="Lipzen A."/>
            <person name="Chen C."/>
            <person name="Yan M."/>
            <person name="Daum C."/>
            <person name="Ng V."/>
            <person name="Clum A."/>
            <person name="Steindorff A."/>
            <person name="Ohm R.A."/>
            <person name="Martin F."/>
            <person name="Silar P."/>
            <person name="Natvig D.O."/>
            <person name="Lalanne C."/>
            <person name="Gautier V."/>
            <person name="Ament-Velasquez S.L."/>
            <person name="Kruys A."/>
            <person name="Hutchinson M.I."/>
            <person name="Powell A.J."/>
            <person name="Barry K."/>
            <person name="Miller A.N."/>
            <person name="Grigoriev I.V."/>
            <person name="Debuchy R."/>
            <person name="Gladieux P."/>
            <person name="Hiltunen Thoren M."/>
            <person name="Johannesson H."/>
        </authorList>
    </citation>
    <scope>NUCLEOTIDE SEQUENCE</scope>
    <source>
        <strain evidence="1">CBS 958.72</strain>
    </source>
</reference>
<sequence>MRVTVGLAPASVGHVACLRTSRETRHSRRCKTSQDRILAVDMREEAVSGGPAFFGGYGRVAHWKDALKFSASSIYARASTSRPDADGEAEKLLSEAGEVGGVDGKLASLKVGGLNEGVGEGQPGGLWEAAAQAVSDLQRALDRFKKECETEEGRTTGNSIASIYFILSYAPEINKQLTGRRPTSSVRCANFQPTWDKNHPKHLKASRNKTAVIIPDRTRDTLSDAAMPIILSESPPPPVLTPYPAAAGQGEWVPWSLPVIWVGFACVLLLADADAQCLTAV</sequence>
<dbReference type="Proteomes" id="UP001287356">
    <property type="component" value="Unassembled WGS sequence"/>
</dbReference>
<keyword evidence="2" id="KW-1185">Reference proteome</keyword>
<comment type="caution">
    <text evidence="1">The sequence shown here is derived from an EMBL/GenBank/DDBJ whole genome shotgun (WGS) entry which is preliminary data.</text>
</comment>
<evidence type="ECO:0000313" key="2">
    <source>
        <dbReference type="Proteomes" id="UP001287356"/>
    </source>
</evidence>
<name>A0AAE0JUN0_9PEZI</name>
<dbReference type="AlphaFoldDB" id="A0AAE0JUN0"/>
<protein>
    <submittedName>
        <fullName evidence="1">Uncharacterized protein</fullName>
    </submittedName>
</protein>
<reference evidence="1" key="2">
    <citation type="submission" date="2023-06" db="EMBL/GenBank/DDBJ databases">
        <authorList>
            <consortium name="Lawrence Berkeley National Laboratory"/>
            <person name="Haridas S."/>
            <person name="Hensen N."/>
            <person name="Bonometti L."/>
            <person name="Westerberg I."/>
            <person name="Brannstrom I.O."/>
            <person name="Guillou S."/>
            <person name="Cros-Aarteil S."/>
            <person name="Calhoun S."/>
            <person name="Kuo A."/>
            <person name="Mondo S."/>
            <person name="Pangilinan J."/>
            <person name="Riley R."/>
            <person name="Labutti K."/>
            <person name="Andreopoulos B."/>
            <person name="Lipzen A."/>
            <person name="Chen C."/>
            <person name="Yanf M."/>
            <person name="Daum C."/>
            <person name="Ng V."/>
            <person name="Clum A."/>
            <person name="Steindorff A."/>
            <person name="Ohm R."/>
            <person name="Martin F."/>
            <person name="Silar P."/>
            <person name="Natvig D."/>
            <person name="Lalanne C."/>
            <person name="Gautier V."/>
            <person name="Ament-Velasquez S.L."/>
            <person name="Kruys A."/>
            <person name="Hutchinson M.I."/>
            <person name="Powell A.J."/>
            <person name="Barry K."/>
            <person name="Miller A.N."/>
            <person name="Grigoriev I.V."/>
            <person name="Debuchy R."/>
            <person name="Gladieux P."/>
            <person name="Thoren M.H."/>
            <person name="Johannesson H."/>
        </authorList>
    </citation>
    <scope>NUCLEOTIDE SEQUENCE</scope>
    <source>
        <strain evidence="1">CBS 958.72</strain>
    </source>
</reference>
<proteinExistence type="predicted"/>